<evidence type="ECO:0000256" key="6">
    <source>
        <dbReference type="ARBA" id="ARBA00022496"/>
    </source>
</evidence>
<dbReference type="Pfam" id="PF01491">
    <property type="entry name" value="Frataxin_Cyay"/>
    <property type="match status" value="1"/>
</dbReference>
<keyword evidence="15" id="KW-1185">Reference proteome</keyword>
<evidence type="ECO:0000256" key="5">
    <source>
        <dbReference type="ARBA" id="ARBA00022448"/>
    </source>
</evidence>
<keyword evidence="6" id="KW-0410">Iron transport</keyword>
<keyword evidence="9" id="KW-0408">Iron</keyword>
<dbReference type="GO" id="GO:0005739">
    <property type="term" value="C:mitochondrion"/>
    <property type="evidence" value="ECO:0007669"/>
    <property type="project" value="UniProtKB-SubCell"/>
</dbReference>
<organism evidence="14 15">
    <name type="scientific">Echria macrotheca</name>
    <dbReference type="NCBI Taxonomy" id="438768"/>
    <lineage>
        <taxon>Eukaryota</taxon>
        <taxon>Fungi</taxon>
        <taxon>Dikarya</taxon>
        <taxon>Ascomycota</taxon>
        <taxon>Pezizomycotina</taxon>
        <taxon>Sordariomycetes</taxon>
        <taxon>Sordariomycetidae</taxon>
        <taxon>Sordariales</taxon>
        <taxon>Schizotheciaceae</taxon>
        <taxon>Echria</taxon>
    </lineage>
</organism>
<keyword evidence="10" id="KW-0406">Ion transport</keyword>
<dbReference type="EMBL" id="MU839835">
    <property type="protein sequence ID" value="KAK1754417.1"/>
    <property type="molecule type" value="Genomic_DNA"/>
</dbReference>
<dbReference type="GO" id="GO:0016226">
    <property type="term" value="P:iron-sulfur cluster assembly"/>
    <property type="evidence" value="ECO:0007669"/>
    <property type="project" value="InterPro"/>
</dbReference>
<reference evidence="14" key="1">
    <citation type="submission" date="2023-06" db="EMBL/GenBank/DDBJ databases">
        <title>Genome-scale phylogeny and comparative genomics of the fungal order Sordariales.</title>
        <authorList>
            <consortium name="Lawrence Berkeley National Laboratory"/>
            <person name="Hensen N."/>
            <person name="Bonometti L."/>
            <person name="Westerberg I."/>
            <person name="Brannstrom I.O."/>
            <person name="Guillou S."/>
            <person name="Cros-Aarteil S."/>
            <person name="Calhoun S."/>
            <person name="Haridas S."/>
            <person name="Kuo A."/>
            <person name="Mondo S."/>
            <person name="Pangilinan J."/>
            <person name="Riley R."/>
            <person name="Labutti K."/>
            <person name="Andreopoulos B."/>
            <person name="Lipzen A."/>
            <person name="Chen C."/>
            <person name="Yanf M."/>
            <person name="Daum C."/>
            <person name="Ng V."/>
            <person name="Clum A."/>
            <person name="Steindorff A."/>
            <person name="Ohm R."/>
            <person name="Martin F."/>
            <person name="Silar P."/>
            <person name="Natvig D."/>
            <person name="Lalanne C."/>
            <person name="Gautier V."/>
            <person name="Ament-Velasquez S.L."/>
            <person name="Kruys A."/>
            <person name="Hutchinson M.I."/>
            <person name="Powell A.J."/>
            <person name="Barry K."/>
            <person name="Miller A.N."/>
            <person name="Grigoriev I.V."/>
            <person name="Debuchy R."/>
            <person name="Gladieux P."/>
            <person name="Thoren M.H."/>
            <person name="Johannesson H."/>
        </authorList>
    </citation>
    <scope>NUCLEOTIDE SEQUENCE</scope>
    <source>
        <strain evidence="14">PSN4</strain>
    </source>
</reference>
<dbReference type="NCBIfam" id="TIGR03421">
    <property type="entry name" value="FeS_CyaY"/>
    <property type="match status" value="1"/>
</dbReference>
<dbReference type="PROSITE" id="PS50810">
    <property type="entry name" value="FRATAXIN_2"/>
    <property type="match status" value="1"/>
</dbReference>
<dbReference type="AlphaFoldDB" id="A0AAJ0BCT6"/>
<evidence type="ECO:0000256" key="10">
    <source>
        <dbReference type="ARBA" id="ARBA00023065"/>
    </source>
</evidence>
<dbReference type="InterPro" id="IPR017789">
    <property type="entry name" value="Frataxin"/>
</dbReference>
<evidence type="ECO:0000256" key="8">
    <source>
        <dbReference type="ARBA" id="ARBA00023002"/>
    </source>
</evidence>
<dbReference type="NCBIfam" id="TIGR03422">
    <property type="entry name" value="mito_frataxin"/>
    <property type="match status" value="1"/>
</dbReference>
<dbReference type="Proteomes" id="UP001239445">
    <property type="component" value="Unassembled WGS sequence"/>
</dbReference>
<dbReference type="GO" id="GO:0006826">
    <property type="term" value="P:iron ion transport"/>
    <property type="evidence" value="ECO:0007669"/>
    <property type="project" value="UniProtKB-KW"/>
</dbReference>
<evidence type="ECO:0000256" key="9">
    <source>
        <dbReference type="ARBA" id="ARBA00023004"/>
    </source>
</evidence>
<evidence type="ECO:0000256" key="2">
    <source>
        <dbReference type="ARBA" id="ARBA00008183"/>
    </source>
</evidence>
<dbReference type="EC" id="1.16.3.1" evidence="3"/>
<dbReference type="GO" id="GO:0051537">
    <property type="term" value="F:2 iron, 2 sulfur cluster binding"/>
    <property type="evidence" value="ECO:0007669"/>
    <property type="project" value="TreeGrafter"/>
</dbReference>
<evidence type="ECO:0000313" key="15">
    <source>
        <dbReference type="Proteomes" id="UP001239445"/>
    </source>
</evidence>
<dbReference type="InterPro" id="IPR002908">
    <property type="entry name" value="Frataxin/CyaY"/>
</dbReference>
<dbReference type="GO" id="GO:0008199">
    <property type="term" value="F:ferric iron binding"/>
    <property type="evidence" value="ECO:0007669"/>
    <property type="project" value="InterPro"/>
</dbReference>
<comment type="caution">
    <text evidence="14">The sequence shown here is derived from an EMBL/GenBank/DDBJ whole genome shotgun (WGS) entry which is preliminary data.</text>
</comment>
<keyword evidence="5" id="KW-0813">Transport</keyword>
<name>A0AAJ0BCT6_9PEZI</name>
<evidence type="ECO:0000256" key="11">
    <source>
        <dbReference type="ARBA" id="ARBA00023128"/>
    </source>
</evidence>
<evidence type="ECO:0000313" key="14">
    <source>
        <dbReference type="EMBL" id="KAK1754417.1"/>
    </source>
</evidence>
<evidence type="ECO:0000256" key="13">
    <source>
        <dbReference type="SAM" id="MobiDB-lite"/>
    </source>
</evidence>
<comment type="similarity">
    <text evidence="2">Belongs to the frataxin family.</text>
</comment>
<feature type="region of interest" description="Disordered" evidence="13">
    <location>
        <begin position="48"/>
        <end position="70"/>
    </location>
</feature>
<sequence>MARTSMAKVARMAFRGLQNSRQTGVFSVARAKPAIALPKLAGFVSSSRGITTSPGRNGITPDDKPSKQYVETPEVVRTPAVITDAEYHAAADAFMERLMNHLEELEQTTEDMDVEYSSGVLNIRFGPEIGTYVVNKQPPNKQIWLSSPKSGPKRYDYVIFGDGQQDKQDTAVGEWLYLRDNSTMADLLREELGIDLRMSVGDY</sequence>
<dbReference type="Gene3D" id="3.30.920.10">
    <property type="entry name" value="Frataxin/CyaY"/>
    <property type="match status" value="1"/>
</dbReference>
<keyword evidence="4" id="KW-0409">Iron storage</keyword>
<dbReference type="SMART" id="SM01219">
    <property type="entry name" value="Frataxin_Cyay"/>
    <property type="match status" value="1"/>
</dbReference>
<dbReference type="FunFam" id="3.30.920.10:FF:000004">
    <property type="entry name" value="Mitochondrial chaperone Frataxin"/>
    <property type="match status" value="1"/>
</dbReference>
<dbReference type="InterPro" id="IPR020895">
    <property type="entry name" value="Frataxin_CS"/>
</dbReference>
<dbReference type="PANTHER" id="PTHR16821:SF2">
    <property type="entry name" value="FRATAXIN, MITOCHONDRIAL"/>
    <property type="match status" value="1"/>
</dbReference>
<keyword evidence="7" id="KW-0809">Transit peptide</keyword>
<accession>A0AAJ0BCT6</accession>
<evidence type="ECO:0000256" key="1">
    <source>
        <dbReference type="ARBA" id="ARBA00004173"/>
    </source>
</evidence>
<dbReference type="GO" id="GO:0008198">
    <property type="term" value="F:ferrous iron binding"/>
    <property type="evidence" value="ECO:0007669"/>
    <property type="project" value="TreeGrafter"/>
</dbReference>
<evidence type="ECO:0000256" key="3">
    <source>
        <dbReference type="ARBA" id="ARBA00013107"/>
    </source>
</evidence>
<proteinExistence type="inferred from homology"/>
<evidence type="ECO:0000256" key="7">
    <source>
        <dbReference type="ARBA" id="ARBA00022946"/>
    </source>
</evidence>
<dbReference type="GO" id="GO:0004322">
    <property type="term" value="F:ferroxidase activity"/>
    <property type="evidence" value="ECO:0007669"/>
    <property type="project" value="UniProtKB-EC"/>
</dbReference>
<dbReference type="GO" id="GO:0034986">
    <property type="term" value="F:iron chaperone activity"/>
    <property type="evidence" value="ECO:0007669"/>
    <property type="project" value="TreeGrafter"/>
</dbReference>
<dbReference type="SUPFAM" id="SSF55387">
    <property type="entry name" value="Frataxin/Nqo15-like"/>
    <property type="match status" value="1"/>
</dbReference>
<dbReference type="InterPro" id="IPR036524">
    <property type="entry name" value="Frataxin/CyaY_sf"/>
</dbReference>
<keyword evidence="11" id="KW-0496">Mitochondrion</keyword>
<dbReference type="PANTHER" id="PTHR16821">
    <property type="entry name" value="FRATAXIN"/>
    <property type="match status" value="1"/>
</dbReference>
<protein>
    <recommendedName>
        <fullName evidence="3">ferroxidase</fullName>
        <ecNumber evidence="3">1.16.3.1</ecNumber>
    </recommendedName>
</protein>
<evidence type="ECO:0000256" key="12">
    <source>
        <dbReference type="ARBA" id="ARBA00047990"/>
    </source>
</evidence>
<dbReference type="PRINTS" id="PR00904">
    <property type="entry name" value="FRATAXIN"/>
</dbReference>
<keyword evidence="8" id="KW-0560">Oxidoreductase</keyword>
<comment type="subcellular location">
    <subcellularLocation>
        <location evidence="1">Mitochondrion</location>
    </subcellularLocation>
</comment>
<evidence type="ECO:0000256" key="4">
    <source>
        <dbReference type="ARBA" id="ARBA00022434"/>
    </source>
</evidence>
<comment type="catalytic activity">
    <reaction evidence="12">
        <text>4 Fe(2+) + O2 + 4 H(+) = 4 Fe(3+) + 2 H2O</text>
        <dbReference type="Rhea" id="RHEA:11148"/>
        <dbReference type="ChEBI" id="CHEBI:15377"/>
        <dbReference type="ChEBI" id="CHEBI:15378"/>
        <dbReference type="ChEBI" id="CHEBI:15379"/>
        <dbReference type="ChEBI" id="CHEBI:29033"/>
        <dbReference type="ChEBI" id="CHEBI:29034"/>
        <dbReference type="EC" id="1.16.3.1"/>
    </reaction>
</comment>
<dbReference type="PROSITE" id="PS01344">
    <property type="entry name" value="FRATAXIN_1"/>
    <property type="match status" value="1"/>
</dbReference>
<gene>
    <name evidence="14" type="ORF">QBC47DRAFT_383866</name>
</gene>
<dbReference type="GO" id="GO:0006879">
    <property type="term" value="P:intracellular iron ion homeostasis"/>
    <property type="evidence" value="ECO:0007669"/>
    <property type="project" value="UniProtKB-KW"/>
</dbReference>